<sequence length="590" mass="67355">MISQWEFCLLTHFQVRNLEETKQFSGDSFREELFIKPLTNGHVYSYFQFTTVWNTSSRSNPYQHCHLFPRALGEIVTNFNVQELHISLTQGLWRHDKWGYPVHNGAPGAEVWVWFRNGTTNVSETWRKLTASLSGLLCASLNFLDDTNSISPQYSFRHAGVVSDNVDPNLLRYGTLPQEVVCTENLTPWKKLLPCNSKKGLASLLNAGYIHNTNYHSLGIHLREICRDKSCTKAAIELKQTVSLVYDLVLLESGDADFSIRKLFGSGIPNRCPLAEESWVYIDVTNNNKNPLKLVPKPMFKTTSVRGGSQSEIAVYNLKEVQGMFNIAVTYKKKSLEFQAVRPPLIWANRFISGYGKQKGGIITKIFNKHWMPLAVIVLENIPWYVPVYLHTLKVVSNGMEINPAVIKYVPGRPRLNPTHLELLLQLPPRSDTDISIEFDYVFLKWQEYPPDASHGFYIGSSVITSWLPMAKNYTGIPQDESYFGSSFNASRDGYLVRLRTESMIITLPTPDFSMPYNVICLVCTVVALAFGPMHNITTKKLRISKDRKPQGLLIQLMWKVWKAVKGKNESDKEEEQEERENDEQKSKVE</sequence>
<dbReference type="PANTHER" id="PTHR12959:SF11">
    <property type="entry name" value="GPI TRANSAMIDASE COMPONENT PIG-T"/>
    <property type="match status" value="1"/>
</dbReference>
<accession>A0ABR1AG97</accession>
<dbReference type="Proteomes" id="UP001359485">
    <property type="component" value="Unassembled WGS sequence"/>
</dbReference>
<dbReference type="InterPro" id="IPR007245">
    <property type="entry name" value="PIG-T"/>
</dbReference>
<dbReference type="PANTHER" id="PTHR12959">
    <property type="entry name" value="GPI TRANSAMIDASE COMPONENT PIG-T-RELATED"/>
    <property type="match status" value="1"/>
</dbReference>
<evidence type="ECO:0008006" key="4">
    <source>
        <dbReference type="Google" id="ProtNLM"/>
    </source>
</evidence>
<proteinExistence type="predicted"/>
<protein>
    <recommendedName>
        <fullName evidence="4">GPI transamidase component PIG-T</fullName>
    </recommendedName>
</protein>
<dbReference type="EMBL" id="JAWJWF010000049">
    <property type="protein sequence ID" value="KAK6618998.1"/>
    <property type="molecule type" value="Genomic_DNA"/>
</dbReference>
<gene>
    <name evidence="2" type="ORF">RUM44_003380</name>
</gene>
<evidence type="ECO:0000256" key="1">
    <source>
        <dbReference type="SAM" id="MobiDB-lite"/>
    </source>
</evidence>
<name>A0ABR1AG97_POLSC</name>
<comment type="caution">
    <text evidence="2">The sequence shown here is derived from an EMBL/GenBank/DDBJ whole genome shotgun (WGS) entry which is preliminary data.</text>
</comment>
<feature type="region of interest" description="Disordered" evidence="1">
    <location>
        <begin position="567"/>
        <end position="590"/>
    </location>
</feature>
<organism evidence="2 3">
    <name type="scientific">Polyplax serrata</name>
    <name type="common">Common mouse louse</name>
    <dbReference type="NCBI Taxonomy" id="468196"/>
    <lineage>
        <taxon>Eukaryota</taxon>
        <taxon>Metazoa</taxon>
        <taxon>Ecdysozoa</taxon>
        <taxon>Arthropoda</taxon>
        <taxon>Hexapoda</taxon>
        <taxon>Insecta</taxon>
        <taxon>Pterygota</taxon>
        <taxon>Neoptera</taxon>
        <taxon>Paraneoptera</taxon>
        <taxon>Psocodea</taxon>
        <taxon>Troctomorpha</taxon>
        <taxon>Phthiraptera</taxon>
        <taxon>Anoplura</taxon>
        <taxon>Polyplacidae</taxon>
        <taxon>Polyplax</taxon>
    </lineage>
</organism>
<reference evidence="2 3" key="1">
    <citation type="submission" date="2023-09" db="EMBL/GenBank/DDBJ databases">
        <title>Genomes of two closely related lineages of the louse Polyplax serrata with different host specificities.</title>
        <authorList>
            <person name="Martinu J."/>
            <person name="Tarabai H."/>
            <person name="Stefka J."/>
            <person name="Hypsa V."/>
        </authorList>
    </citation>
    <scope>NUCLEOTIDE SEQUENCE [LARGE SCALE GENOMIC DNA]</scope>
    <source>
        <strain evidence="2">98ZLc_SE</strain>
    </source>
</reference>
<dbReference type="Pfam" id="PF04113">
    <property type="entry name" value="Gpi16"/>
    <property type="match status" value="2"/>
</dbReference>
<evidence type="ECO:0000313" key="2">
    <source>
        <dbReference type="EMBL" id="KAK6618998.1"/>
    </source>
</evidence>
<feature type="compositionally biased region" description="Acidic residues" evidence="1">
    <location>
        <begin position="572"/>
        <end position="582"/>
    </location>
</feature>
<keyword evidence="3" id="KW-1185">Reference proteome</keyword>
<evidence type="ECO:0000313" key="3">
    <source>
        <dbReference type="Proteomes" id="UP001359485"/>
    </source>
</evidence>